<dbReference type="SUPFAM" id="SSF103256">
    <property type="entry name" value="Hypothetical protein TM0160"/>
    <property type="match status" value="1"/>
</dbReference>
<organism evidence="2 3">
    <name type="scientific">Adlercreutzia equolifaciens subsp. celatus</name>
    <dbReference type="NCBI Taxonomy" id="394340"/>
    <lineage>
        <taxon>Bacteria</taxon>
        <taxon>Bacillati</taxon>
        <taxon>Actinomycetota</taxon>
        <taxon>Coriobacteriia</taxon>
        <taxon>Eggerthellales</taxon>
        <taxon>Eggerthellaceae</taxon>
        <taxon>Adlercreutzia</taxon>
    </lineage>
</organism>
<reference evidence="2 3" key="1">
    <citation type="journal article" date="2018" name="Elife">
        <title>Discovery and characterization of a prevalent human gut bacterial enzyme sufficient for the inactivation of a family of plant toxins.</title>
        <authorList>
            <person name="Koppel N."/>
            <person name="Bisanz J.E."/>
            <person name="Pandelia M.E."/>
            <person name="Turnbaugh P.J."/>
            <person name="Balskus E.P."/>
        </authorList>
    </citation>
    <scope>NUCLEOTIDE SEQUENCE [LARGE SCALE GENOMIC DNA]</scope>
    <source>
        <strain evidence="2 3">OB21 GAM 11</strain>
    </source>
</reference>
<dbReference type="EMBL" id="PPUT01000026">
    <property type="protein sequence ID" value="RDC42625.1"/>
    <property type="molecule type" value="Genomic_DNA"/>
</dbReference>
<accession>A0A369NW22</accession>
<sequence>MVPLKVLTLVVAGQNQPSVLVLQPVEETPARKARVVPIWIGPTEAAQIGMALEHVKFARPMTHDLMLDALTNLDARVDSMVIYGSKGQMFFAHLVLSQGGRLITLDARPSDAIALALRQDAPLYIEETVLDASSFPFLFKGEKQTEEELAAFKTFLDHISPEDFGDIEQL</sequence>
<feature type="domain" description="BFN" evidence="1">
    <location>
        <begin position="1"/>
        <end position="137"/>
    </location>
</feature>
<dbReference type="Gene3D" id="3.10.690.10">
    <property type="entry name" value="Bifunctional nuclease domain"/>
    <property type="match status" value="1"/>
</dbReference>
<name>A0A369NW22_9ACTN</name>
<dbReference type="PANTHER" id="PTHR15160:SF1">
    <property type="entry name" value="VON HIPPEL-LINDAU DISEASE TUMOR SUPPRESSOR"/>
    <property type="match status" value="1"/>
</dbReference>
<dbReference type="Pfam" id="PF02577">
    <property type="entry name" value="BFN_dom"/>
    <property type="match status" value="1"/>
</dbReference>
<dbReference type="AlphaFoldDB" id="A0A369NW22"/>
<evidence type="ECO:0000313" key="3">
    <source>
        <dbReference type="Proteomes" id="UP000253805"/>
    </source>
</evidence>
<comment type="caution">
    <text evidence="2">The sequence shown here is derived from an EMBL/GenBank/DDBJ whole genome shotgun (WGS) entry which is preliminary data.</text>
</comment>
<dbReference type="RefSeq" id="WP_114549489.1">
    <property type="nucleotide sequence ID" value="NZ_PPUT01000026.1"/>
</dbReference>
<dbReference type="PANTHER" id="PTHR15160">
    <property type="entry name" value="VON HIPPEL-LINDAU PROTEIN"/>
    <property type="match status" value="1"/>
</dbReference>
<dbReference type="InterPro" id="IPR003729">
    <property type="entry name" value="Bi_nuclease_dom"/>
</dbReference>
<dbReference type="PROSITE" id="PS51658">
    <property type="entry name" value="BFN"/>
    <property type="match status" value="1"/>
</dbReference>
<evidence type="ECO:0000313" key="2">
    <source>
        <dbReference type="EMBL" id="RDC42625.1"/>
    </source>
</evidence>
<dbReference type="GO" id="GO:0004518">
    <property type="term" value="F:nuclease activity"/>
    <property type="evidence" value="ECO:0007669"/>
    <property type="project" value="InterPro"/>
</dbReference>
<dbReference type="Proteomes" id="UP000253805">
    <property type="component" value="Unassembled WGS sequence"/>
</dbReference>
<protein>
    <recommendedName>
        <fullName evidence="1">BFN domain-containing protein</fullName>
    </recommendedName>
</protein>
<gene>
    <name evidence="2" type="ORF">C1850_09340</name>
</gene>
<dbReference type="InterPro" id="IPR036104">
    <property type="entry name" value="BFN_sf"/>
</dbReference>
<evidence type="ECO:0000259" key="1">
    <source>
        <dbReference type="PROSITE" id="PS51658"/>
    </source>
</evidence>
<proteinExistence type="predicted"/>